<keyword evidence="4" id="KW-0963">Cytoplasm</keyword>
<keyword evidence="11 18" id="KW-0067">ATP-binding</keyword>
<dbReference type="FunFam" id="3.40.50.300:FF:001026">
    <property type="entry name" value="Phosphomevalonate kinase"/>
    <property type="match status" value="1"/>
</dbReference>
<keyword evidence="10" id="KW-0152">Cholesterol biosynthesis</keyword>
<evidence type="ECO:0000256" key="18">
    <source>
        <dbReference type="PIRSR" id="PIRSR036639-1"/>
    </source>
</evidence>
<evidence type="ECO:0000256" key="8">
    <source>
        <dbReference type="ARBA" id="ARBA00022741"/>
    </source>
</evidence>
<dbReference type="InterPro" id="IPR027417">
    <property type="entry name" value="P-loop_NTPase"/>
</dbReference>
<keyword evidence="8 18" id="KW-0547">Nucleotide-binding</keyword>
<sequence length="196" mass="22558">MVTIPSAVVVISGKRKTGKDYVANLLQQRFSTELCAVLRLSGPLKSQYAKENGLDIAKLLDSSQYKETYRKDMIQWGEEKRNENPEYFCKLATSGAESERDIWIISDSRRTTDIEYFLKYYPKKTLTLRIEASQDVREERGFVFEPGVDDAESECGLDSYTDWDYMIINNESSDKLGQELQPLIQDVDKLLQLSKN</sequence>
<evidence type="ECO:0000256" key="10">
    <source>
        <dbReference type="ARBA" id="ARBA00022778"/>
    </source>
</evidence>
<dbReference type="EnsemblMetazoa" id="G12984.3">
    <property type="protein sequence ID" value="G12984.3:cds"/>
    <property type="gene ID" value="G12984"/>
</dbReference>
<keyword evidence="16" id="KW-0753">Steroid metabolism</keyword>
<evidence type="ECO:0000256" key="6">
    <source>
        <dbReference type="ARBA" id="ARBA00022548"/>
    </source>
</evidence>
<organism evidence="19 20">
    <name type="scientific">Magallana gigas</name>
    <name type="common">Pacific oyster</name>
    <name type="synonym">Crassostrea gigas</name>
    <dbReference type="NCBI Taxonomy" id="29159"/>
    <lineage>
        <taxon>Eukaryota</taxon>
        <taxon>Metazoa</taxon>
        <taxon>Spiralia</taxon>
        <taxon>Lophotrochozoa</taxon>
        <taxon>Mollusca</taxon>
        <taxon>Bivalvia</taxon>
        <taxon>Autobranchia</taxon>
        <taxon>Pteriomorphia</taxon>
        <taxon>Ostreida</taxon>
        <taxon>Ostreoidea</taxon>
        <taxon>Ostreidae</taxon>
        <taxon>Magallana</taxon>
    </lineage>
</organism>
<keyword evidence="6" id="KW-0153">Cholesterol metabolism</keyword>
<evidence type="ECO:0000256" key="12">
    <source>
        <dbReference type="ARBA" id="ARBA00022955"/>
    </source>
</evidence>
<evidence type="ECO:0000256" key="1">
    <source>
        <dbReference type="ARBA" id="ARBA00004514"/>
    </source>
</evidence>
<dbReference type="GO" id="GO:0005524">
    <property type="term" value="F:ATP binding"/>
    <property type="evidence" value="ECO:0007669"/>
    <property type="project" value="UniProtKB-KW"/>
</dbReference>
<feature type="binding site" evidence="18">
    <location>
        <begin position="14"/>
        <end position="20"/>
    </location>
    <ligand>
        <name>ATP</name>
        <dbReference type="ChEBI" id="CHEBI:30616"/>
    </ligand>
</feature>
<keyword evidence="13" id="KW-0756">Sterol biosynthesis</keyword>
<evidence type="ECO:0000256" key="5">
    <source>
        <dbReference type="ARBA" id="ARBA00022516"/>
    </source>
</evidence>
<feature type="binding site" evidence="18">
    <location>
        <position position="169"/>
    </location>
    <ligand>
        <name>substrate</name>
    </ligand>
</feature>
<dbReference type="OMA" id="YGFFCRA"/>
<evidence type="ECO:0000313" key="19">
    <source>
        <dbReference type="EnsemblMetazoa" id="G12984.3:cds"/>
    </source>
</evidence>
<reference evidence="19" key="1">
    <citation type="submission" date="2022-08" db="UniProtKB">
        <authorList>
            <consortium name="EnsemblMetazoa"/>
        </authorList>
    </citation>
    <scope>IDENTIFICATION</scope>
    <source>
        <strain evidence="19">05x7-T-G4-1.051#20</strain>
    </source>
</reference>
<evidence type="ECO:0000256" key="15">
    <source>
        <dbReference type="ARBA" id="ARBA00023166"/>
    </source>
</evidence>
<dbReference type="AlphaFoldDB" id="A0A8W8I7M7"/>
<evidence type="ECO:0000256" key="2">
    <source>
        <dbReference type="ARBA" id="ARBA00005017"/>
    </source>
</evidence>
<comment type="subcellular location">
    <subcellularLocation>
        <location evidence="1">Cytoplasm</location>
        <location evidence="1">Cytosol</location>
    </subcellularLocation>
</comment>
<dbReference type="PANTHER" id="PTHR13101:SF1">
    <property type="entry name" value="PHOSPHOMEVALONATE KINASE"/>
    <property type="match status" value="1"/>
</dbReference>
<evidence type="ECO:0000256" key="4">
    <source>
        <dbReference type="ARBA" id="ARBA00022490"/>
    </source>
</evidence>
<keyword evidence="20" id="KW-1185">Reference proteome</keyword>
<evidence type="ECO:0000256" key="11">
    <source>
        <dbReference type="ARBA" id="ARBA00022840"/>
    </source>
</evidence>
<evidence type="ECO:0000256" key="3">
    <source>
        <dbReference type="ARBA" id="ARBA00012958"/>
    </source>
</evidence>
<dbReference type="GO" id="GO:0019287">
    <property type="term" value="P:isopentenyl diphosphate biosynthetic process, mevalonate pathway"/>
    <property type="evidence" value="ECO:0007669"/>
    <property type="project" value="TreeGrafter"/>
</dbReference>
<dbReference type="NCBIfam" id="TIGR01223">
    <property type="entry name" value="Pmev_kin_anim"/>
    <property type="match status" value="1"/>
</dbReference>
<dbReference type="GO" id="GO:0005829">
    <property type="term" value="C:cytosol"/>
    <property type="evidence" value="ECO:0007669"/>
    <property type="project" value="UniProtKB-SubCell"/>
</dbReference>
<feature type="binding site" evidence="18">
    <location>
        <position position="140"/>
    </location>
    <ligand>
        <name>ATP</name>
        <dbReference type="ChEBI" id="CHEBI:30616"/>
    </ligand>
</feature>
<evidence type="ECO:0000256" key="14">
    <source>
        <dbReference type="ARBA" id="ARBA00023098"/>
    </source>
</evidence>
<evidence type="ECO:0000256" key="7">
    <source>
        <dbReference type="ARBA" id="ARBA00022679"/>
    </source>
</evidence>
<evidence type="ECO:0000256" key="16">
    <source>
        <dbReference type="ARBA" id="ARBA00023221"/>
    </source>
</evidence>
<keyword evidence="12" id="KW-0752">Steroid biosynthesis</keyword>
<name>A0A8W8I7M7_MAGGI</name>
<dbReference type="PIRSF" id="PIRSF036639">
    <property type="entry name" value="PMK_anim"/>
    <property type="match status" value="1"/>
</dbReference>
<keyword evidence="15" id="KW-1207">Sterol metabolism</keyword>
<evidence type="ECO:0000256" key="17">
    <source>
        <dbReference type="ARBA" id="ARBA00034549"/>
    </source>
</evidence>
<keyword evidence="9" id="KW-0418">Kinase</keyword>
<keyword evidence="5" id="KW-0444">Lipid biosynthesis</keyword>
<dbReference type="GO" id="GO:0004631">
    <property type="term" value="F:phosphomevalonate kinase activity"/>
    <property type="evidence" value="ECO:0007669"/>
    <property type="project" value="UniProtKB-EC"/>
</dbReference>
<dbReference type="EC" id="2.7.4.2" evidence="3"/>
<accession>A0A8W8I7M7</accession>
<dbReference type="OrthoDB" id="2401875at2759"/>
<comment type="pathway">
    <text evidence="2">Isoprenoid biosynthesis; isopentenyl diphosphate biosynthesis via mevalonate pathway; isopentenyl diphosphate from (R)-mevalonate: step 2/3.</text>
</comment>
<proteinExistence type="predicted"/>
<dbReference type="InterPro" id="IPR005919">
    <property type="entry name" value="Pmev_kin_anim"/>
</dbReference>
<evidence type="ECO:0000313" key="20">
    <source>
        <dbReference type="Proteomes" id="UP000005408"/>
    </source>
</evidence>
<evidence type="ECO:0000256" key="9">
    <source>
        <dbReference type="ARBA" id="ARBA00022777"/>
    </source>
</evidence>
<dbReference type="PANTHER" id="PTHR13101">
    <property type="entry name" value="PHOSPHOMEVALONATE KINASE"/>
    <property type="match status" value="1"/>
</dbReference>
<dbReference type="Gene3D" id="3.40.50.300">
    <property type="entry name" value="P-loop containing nucleotide triphosphate hydrolases"/>
    <property type="match status" value="1"/>
</dbReference>
<keyword evidence="14" id="KW-0443">Lipid metabolism</keyword>
<dbReference type="SUPFAM" id="SSF52540">
    <property type="entry name" value="P-loop containing nucleoside triphosphate hydrolases"/>
    <property type="match status" value="1"/>
</dbReference>
<dbReference type="GO" id="GO:0006695">
    <property type="term" value="P:cholesterol biosynthetic process"/>
    <property type="evidence" value="ECO:0007669"/>
    <property type="project" value="UniProtKB-KW"/>
</dbReference>
<protein>
    <recommendedName>
        <fullName evidence="17">Phosphomevalonate kinase</fullName>
        <ecNumber evidence="3">2.7.4.2</ecNumber>
    </recommendedName>
</protein>
<keyword evidence="7" id="KW-0808">Transferase</keyword>
<dbReference type="Proteomes" id="UP000005408">
    <property type="component" value="Unassembled WGS sequence"/>
</dbReference>
<evidence type="ECO:0000256" key="13">
    <source>
        <dbReference type="ARBA" id="ARBA00023011"/>
    </source>
</evidence>
<dbReference type="Pfam" id="PF04275">
    <property type="entry name" value="P-mevalo_kinase"/>
    <property type="match status" value="1"/>
</dbReference>